<keyword evidence="2" id="KW-1185">Reference proteome</keyword>
<sequence>MTTFSKEGLDRNYIGNIKDRESLTYLKIGYDDEETISHEKIMVAYNTSKRPYRKVGESVLTGFADYDDIADKYKNATQDIVKEYIQENKKLKKYIMEVVNSVAEGELTEDVKLETSLDLYNKGIFHMNDVLEFNNLTVDGFYNELSKRNMTLYYEDDLEINEDDIEEWL</sequence>
<gene>
    <name evidence="1" type="ORF">GH885_02500</name>
</gene>
<name>A0A6N7QUJ0_9BACI</name>
<dbReference type="EMBL" id="WJEE01000003">
    <property type="protein sequence ID" value="MRI65214.1"/>
    <property type="molecule type" value="Genomic_DNA"/>
</dbReference>
<reference evidence="1 2" key="1">
    <citation type="submission" date="2019-10" db="EMBL/GenBank/DDBJ databases">
        <title>Gracilibacillus salitolerans sp. nov., a moderate halophile isolated from a saline soil in northwest China.</title>
        <authorList>
            <person name="Gan L."/>
        </authorList>
    </citation>
    <scope>NUCLEOTIDE SEQUENCE [LARGE SCALE GENOMIC DNA]</scope>
    <source>
        <strain evidence="1 2">TP2-8</strain>
    </source>
</reference>
<dbReference type="RefSeq" id="WP_153834085.1">
    <property type="nucleotide sequence ID" value="NZ_JBHUMW010000002.1"/>
</dbReference>
<dbReference type="AlphaFoldDB" id="A0A6N7QUJ0"/>
<comment type="caution">
    <text evidence="1">The sequence shown here is derived from an EMBL/GenBank/DDBJ whole genome shotgun (WGS) entry which is preliminary data.</text>
</comment>
<protein>
    <submittedName>
        <fullName evidence="1">Uncharacterized protein</fullName>
    </submittedName>
</protein>
<accession>A0A6N7QUJ0</accession>
<dbReference type="Proteomes" id="UP000435187">
    <property type="component" value="Unassembled WGS sequence"/>
</dbReference>
<evidence type="ECO:0000313" key="2">
    <source>
        <dbReference type="Proteomes" id="UP000435187"/>
    </source>
</evidence>
<proteinExistence type="predicted"/>
<evidence type="ECO:0000313" key="1">
    <source>
        <dbReference type="EMBL" id="MRI65214.1"/>
    </source>
</evidence>
<organism evidence="1 2">
    <name type="scientific">Gracilibacillus thailandensis</name>
    <dbReference type="NCBI Taxonomy" id="563735"/>
    <lineage>
        <taxon>Bacteria</taxon>
        <taxon>Bacillati</taxon>
        <taxon>Bacillota</taxon>
        <taxon>Bacilli</taxon>
        <taxon>Bacillales</taxon>
        <taxon>Bacillaceae</taxon>
        <taxon>Gracilibacillus</taxon>
    </lineage>
</organism>